<dbReference type="AlphaFoldDB" id="A0A809S8H5"/>
<dbReference type="Proteomes" id="UP000662873">
    <property type="component" value="Chromosome"/>
</dbReference>
<name>A0A809S8H5_9BACT</name>
<dbReference type="KEGG" id="npy:NPRO_05460"/>
<evidence type="ECO:0000313" key="2">
    <source>
        <dbReference type="Proteomes" id="UP000662873"/>
    </source>
</evidence>
<organism evidence="1 2">
    <name type="scientific">Candidatus Nitrosymbiomonas proteolyticus</name>
    <dbReference type="NCBI Taxonomy" id="2608984"/>
    <lineage>
        <taxon>Bacteria</taxon>
        <taxon>Bacillati</taxon>
        <taxon>Armatimonadota</taxon>
        <taxon>Armatimonadota incertae sedis</taxon>
        <taxon>Candidatus Nitrosymbiomonas</taxon>
    </lineage>
</organism>
<gene>
    <name evidence="1" type="ORF">NPRO_05460</name>
</gene>
<dbReference type="EMBL" id="AP021858">
    <property type="protein sequence ID" value="BBO22951.1"/>
    <property type="molecule type" value="Genomic_DNA"/>
</dbReference>
<protein>
    <submittedName>
        <fullName evidence="1">Uncharacterized protein</fullName>
    </submittedName>
</protein>
<evidence type="ECO:0000313" key="1">
    <source>
        <dbReference type="EMBL" id="BBO22951.1"/>
    </source>
</evidence>
<proteinExistence type="predicted"/>
<sequence>MKVWLFETNLLWSERLKSGLLALGHEVEQVSPAAVPDGAADLVIASLTEIAKAPPDFVQLLKSRSAKIIGHAGHVETDLFQLGSDLGFDAVFPNGKVANRLEAVLKEIG</sequence>
<accession>A0A809S8H5</accession>
<reference evidence="1" key="1">
    <citation type="journal article" name="DNA Res.">
        <title>The physiological potential of anammox bacteria as revealed by their core genome structure.</title>
        <authorList>
            <person name="Okubo T."/>
            <person name="Toyoda A."/>
            <person name="Fukuhara K."/>
            <person name="Uchiyama I."/>
            <person name="Harigaya Y."/>
            <person name="Kuroiwa M."/>
            <person name="Suzuki T."/>
            <person name="Murakami Y."/>
            <person name="Suwa Y."/>
            <person name="Takami H."/>
        </authorList>
    </citation>
    <scope>NUCLEOTIDE SEQUENCE</scope>
    <source>
        <strain evidence="1">317325-2</strain>
    </source>
</reference>